<dbReference type="SUPFAM" id="SSF56436">
    <property type="entry name" value="C-type lectin-like"/>
    <property type="match status" value="1"/>
</dbReference>
<dbReference type="InterPro" id="IPR001304">
    <property type="entry name" value="C-type_lectin-like"/>
</dbReference>
<organism evidence="3 4">
    <name type="scientific">Nematostella vectensis</name>
    <name type="common">Starlet sea anemone</name>
    <dbReference type="NCBI Taxonomy" id="45351"/>
    <lineage>
        <taxon>Eukaryota</taxon>
        <taxon>Metazoa</taxon>
        <taxon>Cnidaria</taxon>
        <taxon>Anthozoa</taxon>
        <taxon>Hexacorallia</taxon>
        <taxon>Actiniaria</taxon>
        <taxon>Edwardsiidae</taxon>
        <taxon>Nematostella</taxon>
    </lineage>
</organism>
<dbReference type="Gene3D" id="3.10.100.10">
    <property type="entry name" value="Mannose-Binding Protein A, subunit A"/>
    <property type="match status" value="1"/>
</dbReference>
<reference evidence="3 4" key="1">
    <citation type="journal article" date="2007" name="Science">
        <title>Sea anemone genome reveals ancestral eumetazoan gene repertoire and genomic organization.</title>
        <authorList>
            <person name="Putnam N.H."/>
            <person name="Srivastava M."/>
            <person name="Hellsten U."/>
            <person name="Dirks B."/>
            <person name="Chapman J."/>
            <person name="Salamov A."/>
            <person name="Terry A."/>
            <person name="Shapiro H."/>
            <person name="Lindquist E."/>
            <person name="Kapitonov V.V."/>
            <person name="Jurka J."/>
            <person name="Genikhovich G."/>
            <person name="Grigoriev I.V."/>
            <person name="Lucas S.M."/>
            <person name="Steele R.E."/>
            <person name="Finnerty J.R."/>
            <person name="Technau U."/>
            <person name="Martindale M.Q."/>
            <person name="Rokhsar D.S."/>
        </authorList>
    </citation>
    <scope>NUCLEOTIDE SEQUENCE [LARGE SCALE GENOMIC DNA]</scope>
    <source>
        <strain evidence="4">CH2 X CH6</strain>
    </source>
</reference>
<dbReference type="PANTHER" id="PTHR22803">
    <property type="entry name" value="MANNOSE, PHOSPHOLIPASE, LECTIN RECEPTOR RELATED"/>
    <property type="match status" value="1"/>
</dbReference>
<evidence type="ECO:0000313" key="3">
    <source>
        <dbReference type="EMBL" id="EDO29835.1"/>
    </source>
</evidence>
<dbReference type="PROSITE" id="PS00615">
    <property type="entry name" value="C_TYPE_LECTIN_1"/>
    <property type="match status" value="1"/>
</dbReference>
<evidence type="ECO:0000313" key="4">
    <source>
        <dbReference type="Proteomes" id="UP000001593"/>
    </source>
</evidence>
<dbReference type="InterPro" id="IPR018378">
    <property type="entry name" value="C-type_lectin_CS"/>
</dbReference>
<dbReference type="AlphaFoldDB" id="A7T2H9"/>
<sequence length="102" mass="11334">MGWYVARAACVSLGGDLVKISSEEENQFVRTISASGGSWIGLKRENDGFRWVADNSLISYTSWAPGEPNGSGQCVWMGFTSLTKWDDNFCDYQYGFVCELLV</sequence>
<dbReference type="GO" id="GO:0030246">
    <property type="term" value="F:carbohydrate binding"/>
    <property type="evidence" value="ECO:0000318"/>
    <property type="project" value="GO_Central"/>
</dbReference>
<dbReference type="CDD" id="cd00037">
    <property type="entry name" value="CLECT"/>
    <property type="match status" value="1"/>
</dbReference>
<dbReference type="PhylomeDB" id="A7T2H9"/>
<dbReference type="InParanoid" id="A7T2H9"/>
<name>A7T2H9_NEMVE</name>
<dbReference type="InterPro" id="IPR050111">
    <property type="entry name" value="C-type_lectin/snaclec_domain"/>
</dbReference>
<keyword evidence="4" id="KW-1185">Reference proteome</keyword>
<dbReference type="InterPro" id="IPR016186">
    <property type="entry name" value="C-type_lectin-like/link_sf"/>
</dbReference>
<keyword evidence="1" id="KW-1015">Disulfide bond</keyword>
<dbReference type="OMA" id="ANCQLAY"/>
<protein>
    <recommendedName>
        <fullName evidence="2">C-type lectin domain-containing protein</fullName>
    </recommendedName>
</protein>
<gene>
    <name evidence="3" type="ORF">NEMVEDRAFT_v1g221388</name>
</gene>
<dbReference type="Proteomes" id="UP000001593">
    <property type="component" value="Unassembled WGS sequence"/>
</dbReference>
<dbReference type="GO" id="GO:0006955">
    <property type="term" value="P:immune response"/>
    <property type="evidence" value="ECO:0000318"/>
    <property type="project" value="GO_Central"/>
</dbReference>
<dbReference type="EMBL" id="DS470254">
    <property type="protein sequence ID" value="EDO29835.1"/>
    <property type="molecule type" value="Genomic_DNA"/>
</dbReference>
<feature type="domain" description="C-type lectin" evidence="2">
    <location>
        <begin position="1"/>
        <end position="99"/>
    </location>
</feature>
<accession>A7T2H9</accession>
<dbReference type="SMART" id="SM00034">
    <property type="entry name" value="CLECT"/>
    <property type="match status" value="1"/>
</dbReference>
<evidence type="ECO:0000259" key="2">
    <source>
        <dbReference type="PROSITE" id="PS50041"/>
    </source>
</evidence>
<dbReference type="HOGENOM" id="CLU_049894_10_1_1"/>
<proteinExistence type="predicted"/>
<dbReference type="eggNOG" id="KOG4297">
    <property type="taxonomic scope" value="Eukaryota"/>
</dbReference>
<dbReference type="GO" id="GO:0038187">
    <property type="term" value="F:pattern recognition receptor activity"/>
    <property type="evidence" value="ECO:0000318"/>
    <property type="project" value="GO_Central"/>
</dbReference>
<dbReference type="GO" id="GO:0009897">
    <property type="term" value="C:external side of plasma membrane"/>
    <property type="evidence" value="ECO:0000318"/>
    <property type="project" value="GO_Central"/>
</dbReference>
<dbReference type="InterPro" id="IPR016187">
    <property type="entry name" value="CTDL_fold"/>
</dbReference>
<evidence type="ECO:0000256" key="1">
    <source>
        <dbReference type="ARBA" id="ARBA00023157"/>
    </source>
</evidence>
<dbReference type="PROSITE" id="PS50041">
    <property type="entry name" value="C_TYPE_LECTIN_2"/>
    <property type="match status" value="1"/>
</dbReference>
<dbReference type="Pfam" id="PF00059">
    <property type="entry name" value="Lectin_C"/>
    <property type="match status" value="1"/>
</dbReference>